<dbReference type="InterPro" id="IPR023780">
    <property type="entry name" value="Chromo_domain"/>
</dbReference>
<organism evidence="3 4">
    <name type="scientific">Coffea arabica</name>
    <name type="common">Arabian coffee</name>
    <dbReference type="NCBI Taxonomy" id="13443"/>
    <lineage>
        <taxon>Eukaryota</taxon>
        <taxon>Viridiplantae</taxon>
        <taxon>Streptophyta</taxon>
        <taxon>Embryophyta</taxon>
        <taxon>Tracheophyta</taxon>
        <taxon>Spermatophyta</taxon>
        <taxon>Magnoliopsida</taxon>
        <taxon>eudicotyledons</taxon>
        <taxon>Gunneridae</taxon>
        <taxon>Pentapetalae</taxon>
        <taxon>asterids</taxon>
        <taxon>lamiids</taxon>
        <taxon>Gentianales</taxon>
        <taxon>Rubiaceae</taxon>
        <taxon>Ixoroideae</taxon>
        <taxon>Gardenieae complex</taxon>
        <taxon>Bertiereae - Coffeeae clade</taxon>
        <taxon>Coffeeae</taxon>
        <taxon>Coffea</taxon>
    </lineage>
</organism>
<dbReference type="Gene3D" id="2.40.50.40">
    <property type="match status" value="1"/>
</dbReference>
<dbReference type="RefSeq" id="XP_071913901.1">
    <property type="nucleotide sequence ID" value="XM_072057800.1"/>
</dbReference>
<sequence>MKQLADKGRSDREFEVGEWAYLKLQPYKQTSVAVRRNLKLTAKYYGPYQVEQKVGTVAYKLQLPAGSNIHPVFHVSLLKKSPKEAPVSTTLPTLNADSEFEVMPSVVLDRRTIYRKGQGIDQVLVQWENMEPEEATWEDLSFIHAQFPAFTINQS</sequence>
<evidence type="ECO:0000313" key="3">
    <source>
        <dbReference type="Proteomes" id="UP001652660"/>
    </source>
</evidence>
<reference evidence="4" key="1">
    <citation type="submission" date="2025-08" db="UniProtKB">
        <authorList>
            <consortium name="RefSeq"/>
        </authorList>
    </citation>
    <scope>IDENTIFICATION</scope>
    <source>
        <tissue evidence="4">Leaves</tissue>
    </source>
</reference>
<accession>A0ABM4V2Z3</accession>
<dbReference type="Proteomes" id="UP001652660">
    <property type="component" value="Chromosome 7c"/>
</dbReference>
<dbReference type="Pfam" id="PF24626">
    <property type="entry name" value="SH3_Tf2-1"/>
    <property type="match status" value="1"/>
</dbReference>
<proteinExistence type="predicted"/>
<feature type="domain" description="Chromo" evidence="1">
    <location>
        <begin position="107"/>
        <end position="148"/>
    </location>
</feature>
<protein>
    <recommendedName>
        <fullName evidence="5">Chromo domain-containing protein</fullName>
    </recommendedName>
</protein>
<gene>
    <name evidence="4" type="primary">LOC140010517</name>
</gene>
<evidence type="ECO:0008006" key="5">
    <source>
        <dbReference type="Google" id="ProtNLM"/>
    </source>
</evidence>
<dbReference type="PANTHER" id="PTHR46148:SF52">
    <property type="entry name" value="OS04G0603800 PROTEIN"/>
    <property type="match status" value="1"/>
</dbReference>
<feature type="domain" description="Tf2-1-like SH3-like" evidence="2">
    <location>
        <begin position="17"/>
        <end position="80"/>
    </location>
</feature>
<evidence type="ECO:0000313" key="4">
    <source>
        <dbReference type="RefSeq" id="XP_071913901.1"/>
    </source>
</evidence>
<keyword evidence="3" id="KW-1185">Reference proteome</keyword>
<dbReference type="Pfam" id="PF00385">
    <property type="entry name" value="Chromo"/>
    <property type="match status" value="1"/>
</dbReference>
<evidence type="ECO:0000259" key="2">
    <source>
        <dbReference type="Pfam" id="PF24626"/>
    </source>
</evidence>
<dbReference type="PANTHER" id="PTHR46148">
    <property type="entry name" value="CHROMO DOMAIN-CONTAINING PROTEIN"/>
    <property type="match status" value="1"/>
</dbReference>
<dbReference type="InterPro" id="IPR056924">
    <property type="entry name" value="SH3_Tf2-1"/>
</dbReference>
<name>A0ABM4V2Z3_COFAR</name>
<dbReference type="SUPFAM" id="SSF54160">
    <property type="entry name" value="Chromo domain-like"/>
    <property type="match status" value="1"/>
</dbReference>
<dbReference type="InterPro" id="IPR016197">
    <property type="entry name" value="Chromo-like_dom_sf"/>
</dbReference>
<dbReference type="GeneID" id="140010517"/>
<evidence type="ECO:0000259" key="1">
    <source>
        <dbReference type="Pfam" id="PF00385"/>
    </source>
</evidence>